<dbReference type="OrthoDB" id="7702646at2"/>
<dbReference type="Pfam" id="PF14559">
    <property type="entry name" value="TPR_19"/>
    <property type="match status" value="1"/>
</dbReference>
<dbReference type="RefSeq" id="WP_058239694.1">
    <property type="nucleotide sequence ID" value="NZ_CYPW01000017.1"/>
</dbReference>
<feature type="repeat" description="TPR" evidence="3">
    <location>
        <begin position="167"/>
        <end position="200"/>
    </location>
</feature>
<evidence type="ECO:0000256" key="2">
    <source>
        <dbReference type="ARBA" id="ARBA00022803"/>
    </source>
</evidence>
<evidence type="ECO:0000313" key="5">
    <source>
        <dbReference type="EMBL" id="CUH52499.1"/>
    </source>
</evidence>
<proteinExistence type="predicted"/>
<keyword evidence="4" id="KW-0732">Signal</keyword>
<feature type="repeat" description="TPR" evidence="3">
    <location>
        <begin position="98"/>
        <end position="131"/>
    </location>
</feature>
<evidence type="ECO:0000313" key="6">
    <source>
        <dbReference type="Proteomes" id="UP000054823"/>
    </source>
</evidence>
<evidence type="ECO:0000256" key="3">
    <source>
        <dbReference type="PROSITE-ProRule" id="PRU00339"/>
    </source>
</evidence>
<gene>
    <name evidence="5" type="ORF">SHM7688_01946</name>
</gene>
<evidence type="ECO:0000256" key="4">
    <source>
        <dbReference type="SAM" id="SignalP"/>
    </source>
</evidence>
<dbReference type="EMBL" id="CYPW01000017">
    <property type="protein sequence ID" value="CUH52499.1"/>
    <property type="molecule type" value="Genomic_DNA"/>
</dbReference>
<dbReference type="PANTHER" id="PTHR44858">
    <property type="entry name" value="TETRATRICOPEPTIDE REPEAT PROTEIN 6"/>
    <property type="match status" value="1"/>
</dbReference>
<dbReference type="PANTHER" id="PTHR44858:SF1">
    <property type="entry name" value="UDP-N-ACETYLGLUCOSAMINE--PEPTIDE N-ACETYLGLUCOSAMINYLTRANSFERASE SPINDLY-RELATED"/>
    <property type="match status" value="1"/>
</dbReference>
<name>A0A0P1EQQ0_9RHOB</name>
<dbReference type="SMART" id="SM00028">
    <property type="entry name" value="TPR"/>
    <property type="match status" value="5"/>
</dbReference>
<dbReference type="Gene3D" id="1.25.40.10">
    <property type="entry name" value="Tetratricopeptide repeat domain"/>
    <property type="match status" value="2"/>
</dbReference>
<feature type="chain" id="PRO_5006061809" evidence="4">
    <location>
        <begin position="21"/>
        <end position="435"/>
    </location>
</feature>
<dbReference type="Proteomes" id="UP000054823">
    <property type="component" value="Unassembled WGS sequence"/>
</dbReference>
<organism evidence="5 6">
    <name type="scientific">Shimia marina</name>
    <dbReference type="NCBI Taxonomy" id="321267"/>
    <lineage>
        <taxon>Bacteria</taxon>
        <taxon>Pseudomonadati</taxon>
        <taxon>Pseudomonadota</taxon>
        <taxon>Alphaproteobacteria</taxon>
        <taxon>Rhodobacterales</taxon>
        <taxon>Roseobacteraceae</taxon>
    </lineage>
</organism>
<evidence type="ECO:0000256" key="1">
    <source>
        <dbReference type="ARBA" id="ARBA00022737"/>
    </source>
</evidence>
<keyword evidence="1" id="KW-0677">Repeat</keyword>
<accession>A0A0P1EQQ0</accession>
<dbReference type="Pfam" id="PF13432">
    <property type="entry name" value="TPR_16"/>
    <property type="match status" value="1"/>
</dbReference>
<reference evidence="5 6" key="1">
    <citation type="submission" date="2015-09" db="EMBL/GenBank/DDBJ databases">
        <authorList>
            <consortium name="Swine Surveillance"/>
        </authorList>
    </citation>
    <scope>NUCLEOTIDE SEQUENCE [LARGE SCALE GENOMIC DNA]</scope>
    <source>
        <strain evidence="5 6">CECT 7688</strain>
    </source>
</reference>
<dbReference type="SUPFAM" id="SSF48452">
    <property type="entry name" value="TPR-like"/>
    <property type="match status" value="2"/>
</dbReference>
<feature type="signal peptide" evidence="4">
    <location>
        <begin position="1"/>
        <end position="20"/>
    </location>
</feature>
<dbReference type="InterPro" id="IPR019734">
    <property type="entry name" value="TPR_rpt"/>
</dbReference>
<dbReference type="InterPro" id="IPR050498">
    <property type="entry name" value="Ycf3"/>
</dbReference>
<protein>
    <submittedName>
        <fullName evidence="5">Cellulose synthase subunit BcsC</fullName>
    </submittedName>
</protein>
<keyword evidence="6" id="KW-1185">Reference proteome</keyword>
<dbReference type="InterPro" id="IPR011990">
    <property type="entry name" value="TPR-like_helical_dom_sf"/>
</dbReference>
<dbReference type="STRING" id="321267.SHM7688_01946"/>
<keyword evidence="2 3" id="KW-0802">TPR repeat</keyword>
<sequence>MRLLFPLLMAALAGATAVDAKPLVSSSEETLESVCLSYADQPERLIEICGAALEASGATEAQRLRMQDSLAWAHQNLGNHEEARRLFEAMYAAAPESDLALNGLGWSDFMRDDYAQAAVWFEKAMAVNPEAQALAGLGSSLYRAGQAPIDQAVGYLDAAMAISPDYLWALREKGWLFMEEGQLDLAQGVFEEVLGLSPDDENAAYGISYVLSDKGEWQAALGFVNRALQADPSYLSALSRRSLILLNLGRPAQAMRDGETIVALLPDNSDGYVRVARAQAQMGRTGDAFATLETAKDKLGYEAYLNYWRASLLFDDGQNQAALQAITEVFENGEADYFDHELRSQILLTEEQYVEARQAVNHSISVFPDEEWLIYYDALTLIGEKDFQAAEQRFDQAVDAGLPQEELGFFLKQLVGAAQFVQAIQMRVRYSENDG</sequence>
<dbReference type="PROSITE" id="PS50005">
    <property type="entry name" value="TPR"/>
    <property type="match status" value="2"/>
</dbReference>
<dbReference type="AlphaFoldDB" id="A0A0P1EQQ0"/>